<dbReference type="EMBL" id="JAMQYH010000005">
    <property type="protein sequence ID" value="KAJ1685414.1"/>
    <property type="molecule type" value="Genomic_DNA"/>
</dbReference>
<dbReference type="OrthoDB" id="694224at2759"/>
<dbReference type="Proteomes" id="UP001151287">
    <property type="component" value="Unassembled WGS sequence"/>
</dbReference>
<proteinExistence type="predicted"/>
<comment type="caution">
    <text evidence="2">The sequence shown here is derived from an EMBL/GenBank/DDBJ whole genome shotgun (WGS) entry which is preliminary data.</text>
</comment>
<gene>
    <name evidence="2" type="ORF">LUZ63_016804</name>
</gene>
<dbReference type="AlphaFoldDB" id="A0A9Q0C181"/>
<keyword evidence="3" id="KW-1185">Reference proteome</keyword>
<sequence length="148" mass="16413">MAKLEALRRELEAQRLALEQERVRLDLERQRLANERPEGGGDDEGSQGRFDDTGPQPNPRTLRHFATPKSSNIGWAIVLPGIATNNLNITPAHINLVQQNSFTGLENADLHAHLQTFGDVCSTIKMNGVTPSAIRLLFFPFTLTLCLV</sequence>
<protein>
    <recommendedName>
        <fullName evidence="4">Reverse transcriptase domain-containing protein</fullName>
    </recommendedName>
</protein>
<evidence type="ECO:0008006" key="4">
    <source>
        <dbReference type="Google" id="ProtNLM"/>
    </source>
</evidence>
<organism evidence="2 3">
    <name type="scientific">Rhynchospora breviuscula</name>
    <dbReference type="NCBI Taxonomy" id="2022672"/>
    <lineage>
        <taxon>Eukaryota</taxon>
        <taxon>Viridiplantae</taxon>
        <taxon>Streptophyta</taxon>
        <taxon>Embryophyta</taxon>
        <taxon>Tracheophyta</taxon>
        <taxon>Spermatophyta</taxon>
        <taxon>Magnoliopsida</taxon>
        <taxon>Liliopsida</taxon>
        <taxon>Poales</taxon>
        <taxon>Cyperaceae</taxon>
        <taxon>Cyperoideae</taxon>
        <taxon>Rhynchosporeae</taxon>
        <taxon>Rhynchospora</taxon>
    </lineage>
</organism>
<feature type="compositionally biased region" description="Basic and acidic residues" evidence="1">
    <location>
        <begin position="26"/>
        <end position="39"/>
    </location>
</feature>
<feature type="region of interest" description="Disordered" evidence="1">
    <location>
        <begin position="26"/>
        <end position="65"/>
    </location>
</feature>
<name>A0A9Q0C181_9POAL</name>
<reference evidence="2" key="1">
    <citation type="journal article" date="2022" name="Cell">
        <title>Repeat-based holocentromeres influence genome architecture and karyotype evolution.</title>
        <authorList>
            <person name="Hofstatter P.G."/>
            <person name="Thangavel G."/>
            <person name="Lux T."/>
            <person name="Neumann P."/>
            <person name="Vondrak T."/>
            <person name="Novak P."/>
            <person name="Zhang M."/>
            <person name="Costa L."/>
            <person name="Castellani M."/>
            <person name="Scott A."/>
            <person name="Toegelov H."/>
            <person name="Fuchs J."/>
            <person name="Mata-Sucre Y."/>
            <person name="Dias Y."/>
            <person name="Vanzela A.L.L."/>
            <person name="Huettel B."/>
            <person name="Almeida C.C.S."/>
            <person name="Simkova H."/>
            <person name="Souza G."/>
            <person name="Pedrosa-Harand A."/>
            <person name="Macas J."/>
            <person name="Mayer K.F.X."/>
            <person name="Houben A."/>
            <person name="Marques A."/>
        </authorList>
    </citation>
    <scope>NUCLEOTIDE SEQUENCE</scope>
    <source>
        <strain evidence="2">RhyBre1mFocal</strain>
    </source>
</reference>
<accession>A0A9Q0C181</accession>
<evidence type="ECO:0000256" key="1">
    <source>
        <dbReference type="SAM" id="MobiDB-lite"/>
    </source>
</evidence>
<evidence type="ECO:0000313" key="2">
    <source>
        <dbReference type="EMBL" id="KAJ1685414.1"/>
    </source>
</evidence>
<evidence type="ECO:0000313" key="3">
    <source>
        <dbReference type="Proteomes" id="UP001151287"/>
    </source>
</evidence>